<dbReference type="EMBL" id="KE504157">
    <property type="protein sequence ID" value="EPS99426.1"/>
    <property type="molecule type" value="Genomic_DNA"/>
</dbReference>
<dbReference type="OrthoDB" id="10012223at2759"/>
<sequence length="301" mass="34141">MSAPSLPGDFGSDTPLPYTENVPQNLRRATARLQIPPSYIVVGVYRFCTDKNLYVPAWKKCEHGVVRGLGVGLVWAVATFKLQRWVVEHFYMNSPRVLGLSDYETALGSYVPFDLRTFATFFFVATQVSGIVTYFVSHGLRVARERAYNQTIESRNKGPDFWRPYVEEWDNPPKLSKSVGFSHLLGGTVGRIAVRILFLHVEAVPLVGMAISAWFRALGTARYLHKPYFQAKGMTPEQVSIFIEDRKWDYRAFGFVAALLERIPLLGLVLSISNRVGAAMWAVDLEKRQHYVAETKYHSEK</sequence>
<keyword evidence="3" id="KW-1185">Reference proteome</keyword>
<keyword evidence="1" id="KW-0472">Membrane</keyword>
<proteinExistence type="predicted"/>
<feature type="transmembrane region" description="Helical" evidence="1">
    <location>
        <begin position="118"/>
        <end position="136"/>
    </location>
</feature>
<name>S8E2N6_FOMSC</name>
<dbReference type="PANTHER" id="PTHR34292:SF2">
    <property type="entry name" value="OUTER SPORE WALL PROTEIN LDS1"/>
    <property type="match status" value="1"/>
</dbReference>
<dbReference type="STRING" id="743788.S8E2N6"/>
<organism evidence="2 3">
    <name type="scientific">Fomitopsis schrenkii</name>
    <name type="common">Brown rot fungus</name>
    <dbReference type="NCBI Taxonomy" id="2126942"/>
    <lineage>
        <taxon>Eukaryota</taxon>
        <taxon>Fungi</taxon>
        <taxon>Dikarya</taxon>
        <taxon>Basidiomycota</taxon>
        <taxon>Agaricomycotina</taxon>
        <taxon>Agaricomycetes</taxon>
        <taxon>Polyporales</taxon>
        <taxon>Fomitopsis</taxon>
    </lineage>
</organism>
<dbReference type="InParanoid" id="S8E2N6"/>
<evidence type="ECO:0000313" key="2">
    <source>
        <dbReference type="EMBL" id="EPS99426.1"/>
    </source>
</evidence>
<dbReference type="PANTHER" id="PTHR34292">
    <property type="entry name" value="OUTER SPORE WALL PROTEIN LDS1"/>
    <property type="match status" value="1"/>
</dbReference>
<dbReference type="HOGENOM" id="CLU_057756_0_0_1"/>
<dbReference type="eggNOG" id="ENOG502RYFY">
    <property type="taxonomic scope" value="Eukaryota"/>
</dbReference>
<dbReference type="InterPro" id="IPR052786">
    <property type="entry name" value="Spore_wall_assembly"/>
</dbReference>
<dbReference type="Proteomes" id="UP000015241">
    <property type="component" value="Unassembled WGS sequence"/>
</dbReference>
<accession>S8E2N6</accession>
<reference evidence="2 3" key="1">
    <citation type="journal article" date="2012" name="Science">
        <title>The Paleozoic origin of enzymatic lignin decomposition reconstructed from 31 fungal genomes.</title>
        <authorList>
            <person name="Floudas D."/>
            <person name="Binder M."/>
            <person name="Riley R."/>
            <person name="Barry K."/>
            <person name="Blanchette R.A."/>
            <person name="Henrissat B."/>
            <person name="Martinez A.T."/>
            <person name="Otillar R."/>
            <person name="Spatafora J.W."/>
            <person name="Yadav J.S."/>
            <person name="Aerts A."/>
            <person name="Benoit I."/>
            <person name="Boyd A."/>
            <person name="Carlson A."/>
            <person name="Copeland A."/>
            <person name="Coutinho P.M."/>
            <person name="de Vries R.P."/>
            <person name="Ferreira P."/>
            <person name="Findley K."/>
            <person name="Foster B."/>
            <person name="Gaskell J."/>
            <person name="Glotzer D."/>
            <person name="Gorecki P."/>
            <person name="Heitman J."/>
            <person name="Hesse C."/>
            <person name="Hori C."/>
            <person name="Igarashi K."/>
            <person name="Jurgens J.A."/>
            <person name="Kallen N."/>
            <person name="Kersten P."/>
            <person name="Kohler A."/>
            <person name="Kuees U."/>
            <person name="Kumar T.K.A."/>
            <person name="Kuo A."/>
            <person name="LaButti K."/>
            <person name="Larrondo L.F."/>
            <person name="Lindquist E."/>
            <person name="Ling A."/>
            <person name="Lombard V."/>
            <person name="Lucas S."/>
            <person name="Lundell T."/>
            <person name="Martin R."/>
            <person name="McLaughlin D.J."/>
            <person name="Morgenstern I."/>
            <person name="Morin E."/>
            <person name="Murat C."/>
            <person name="Nagy L.G."/>
            <person name="Nolan M."/>
            <person name="Ohm R.A."/>
            <person name="Patyshakuliyeva A."/>
            <person name="Rokas A."/>
            <person name="Ruiz-Duenas F.J."/>
            <person name="Sabat G."/>
            <person name="Salamov A."/>
            <person name="Samejima M."/>
            <person name="Schmutz J."/>
            <person name="Slot J.C."/>
            <person name="St John F."/>
            <person name="Stenlid J."/>
            <person name="Sun H."/>
            <person name="Sun S."/>
            <person name="Syed K."/>
            <person name="Tsang A."/>
            <person name="Wiebenga A."/>
            <person name="Young D."/>
            <person name="Pisabarro A."/>
            <person name="Eastwood D.C."/>
            <person name="Martin F."/>
            <person name="Cullen D."/>
            <person name="Grigoriev I.V."/>
            <person name="Hibbett D.S."/>
        </authorList>
    </citation>
    <scope>NUCLEOTIDE SEQUENCE</scope>
    <source>
        <strain evidence="3">FP-58527</strain>
    </source>
</reference>
<feature type="transmembrane region" description="Helical" evidence="1">
    <location>
        <begin position="252"/>
        <end position="272"/>
    </location>
</feature>
<gene>
    <name evidence="2" type="ORF">FOMPIDRAFT_1050701</name>
</gene>
<feature type="transmembrane region" description="Helical" evidence="1">
    <location>
        <begin position="192"/>
        <end position="215"/>
    </location>
</feature>
<dbReference type="AlphaFoldDB" id="S8E2N6"/>
<evidence type="ECO:0000256" key="1">
    <source>
        <dbReference type="SAM" id="Phobius"/>
    </source>
</evidence>
<protein>
    <submittedName>
        <fullName evidence="2">Uncharacterized protein</fullName>
    </submittedName>
</protein>
<keyword evidence="1" id="KW-1133">Transmembrane helix</keyword>
<keyword evidence="1" id="KW-0812">Transmembrane</keyword>
<evidence type="ECO:0000313" key="3">
    <source>
        <dbReference type="Proteomes" id="UP000015241"/>
    </source>
</evidence>